<protein>
    <submittedName>
        <fullName evidence="1">Uncharacterized protein</fullName>
    </submittedName>
</protein>
<proteinExistence type="predicted"/>
<reference evidence="1 2" key="2">
    <citation type="journal article" date="2014" name="FEMS Microbiol. Lett.">
        <title>Draft genomic DNA sequence of the facultatively methylotrophic bacterium Acidomonas methanolica type strain MB58.</title>
        <authorList>
            <person name="Higashiura N."/>
            <person name="Hadano H."/>
            <person name="Hirakawa H."/>
            <person name="Matsutani M."/>
            <person name="Takabe S."/>
            <person name="Matsushita K."/>
            <person name="Azuma Y."/>
        </authorList>
    </citation>
    <scope>NUCLEOTIDE SEQUENCE [LARGE SCALE GENOMIC DNA]</scope>
    <source>
        <strain evidence="1 2">MB58</strain>
    </source>
</reference>
<sequence length="110" mass="12472">MIAMSYSALERERSHSSFFVAGQEWVAQSSRIERRFILSVEDGEITYIRERDRPGSPPNASGTLNFRSWVKSSRAIDTNWVNARTGALYAAAPAWIKERVTAFYGNQVII</sequence>
<dbReference type="EMBL" id="BAND01000051">
    <property type="protein sequence ID" value="GAJ29188.1"/>
    <property type="molecule type" value="Genomic_DNA"/>
</dbReference>
<reference evidence="2" key="1">
    <citation type="journal article" date="2014" name="FEMS Microbiol. Lett.">
        <title>Draft Genomic DNA Sequence of the Facultatively Methylotrophic Bacterium Acidomonas methanolica type strain MB58.</title>
        <authorList>
            <person name="Higashiura N."/>
            <person name="Hadano H."/>
            <person name="Hirakawa H."/>
            <person name="Matsutani M."/>
            <person name="Takabe S."/>
            <person name="Matsushita K."/>
            <person name="Azuma Y."/>
        </authorList>
    </citation>
    <scope>NUCLEOTIDE SEQUENCE [LARGE SCALE GENOMIC DNA]</scope>
    <source>
        <strain evidence="2">MB58</strain>
    </source>
</reference>
<comment type="caution">
    <text evidence="1">The sequence shown here is derived from an EMBL/GenBank/DDBJ whole genome shotgun (WGS) entry which is preliminary data.</text>
</comment>
<name>A0A023D4X1_ACIMT</name>
<keyword evidence="2" id="KW-1185">Reference proteome</keyword>
<organism evidence="1 2">
    <name type="scientific">Acidomonas methanolica NBRC 104435</name>
    <dbReference type="NCBI Taxonomy" id="1231351"/>
    <lineage>
        <taxon>Bacteria</taxon>
        <taxon>Pseudomonadati</taxon>
        <taxon>Pseudomonadota</taxon>
        <taxon>Alphaproteobacteria</taxon>
        <taxon>Acetobacterales</taxon>
        <taxon>Acetobacteraceae</taxon>
        <taxon>Acidomonas</taxon>
    </lineage>
</organism>
<accession>A0A023D4X1</accession>
<dbReference type="AlphaFoldDB" id="A0A023D4X1"/>
<evidence type="ECO:0000313" key="2">
    <source>
        <dbReference type="Proteomes" id="UP000019760"/>
    </source>
</evidence>
<gene>
    <name evidence="1" type="ORF">Amme_051_004</name>
</gene>
<evidence type="ECO:0000313" key="1">
    <source>
        <dbReference type="EMBL" id="GAJ29188.1"/>
    </source>
</evidence>
<dbReference type="RefSeq" id="WP_042058744.1">
    <property type="nucleotide sequence ID" value="NZ_BJVB01000053.1"/>
</dbReference>
<dbReference type="Proteomes" id="UP000019760">
    <property type="component" value="Unassembled WGS sequence"/>
</dbReference>